<reference evidence="18 19" key="1">
    <citation type="journal article" date="2010" name="PLoS Biol.">
        <title>Multi-platform next-generation sequencing of the domestic turkey (Meleagris gallopavo): genome assembly and analysis.</title>
        <authorList>
            <person name="Dalloul R.A."/>
            <person name="Long J.A."/>
            <person name="Zimin A.V."/>
            <person name="Aslam L."/>
            <person name="Beal K."/>
            <person name="Blomberg L.A."/>
            <person name="Bouffard P."/>
            <person name="Burt D.W."/>
            <person name="Crasta O."/>
            <person name="Crooijmans R.P."/>
            <person name="Cooper K."/>
            <person name="Coulombe R.A."/>
            <person name="De S."/>
            <person name="Delany M.E."/>
            <person name="Dodgson J.B."/>
            <person name="Dong J.J."/>
            <person name="Evans C."/>
            <person name="Frederickson K.M."/>
            <person name="Flicek P."/>
            <person name="Florea L."/>
            <person name="Folkerts O."/>
            <person name="Groenen M.A."/>
            <person name="Harkins T.T."/>
            <person name="Herrero J."/>
            <person name="Hoffmann S."/>
            <person name="Megens H.J."/>
            <person name="Jiang A."/>
            <person name="de Jong P."/>
            <person name="Kaiser P."/>
            <person name="Kim H."/>
            <person name="Kim K.W."/>
            <person name="Kim S."/>
            <person name="Langenberger D."/>
            <person name="Lee M.K."/>
            <person name="Lee T."/>
            <person name="Mane S."/>
            <person name="Marcais G."/>
            <person name="Marz M."/>
            <person name="McElroy A.P."/>
            <person name="Modise T."/>
            <person name="Nefedov M."/>
            <person name="Notredame C."/>
            <person name="Paton I.R."/>
            <person name="Payne W.S."/>
            <person name="Pertea G."/>
            <person name="Prickett D."/>
            <person name="Puiu D."/>
            <person name="Qioa D."/>
            <person name="Raineri E."/>
            <person name="Ruffier M."/>
            <person name="Salzberg S.L."/>
            <person name="Schatz M.C."/>
            <person name="Scheuring C."/>
            <person name="Schmidt C.J."/>
            <person name="Schroeder S."/>
            <person name="Searle S.M."/>
            <person name="Smith E.J."/>
            <person name="Smith J."/>
            <person name="Sonstegard T.S."/>
            <person name="Stadler P.F."/>
            <person name="Tafer H."/>
            <person name="Tu Z.J."/>
            <person name="Van Tassell C.P."/>
            <person name="Vilella A.J."/>
            <person name="Williams K.P."/>
            <person name="Yorke J.A."/>
            <person name="Zhang L."/>
            <person name="Zhang H.B."/>
            <person name="Zhang X."/>
            <person name="Zhang Y."/>
            <person name="Reed K.M."/>
        </authorList>
    </citation>
    <scope>NUCLEOTIDE SEQUENCE [LARGE SCALE GENOMIC DNA]</scope>
</reference>
<evidence type="ECO:0000256" key="7">
    <source>
        <dbReference type="ARBA" id="ARBA00022490"/>
    </source>
</evidence>
<dbReference type="Gene3D" id="3.30.420.210">
    <property type="entry name" value="SEP domain"/>
    <property type="match status" value="1"/>
</dbReference>
<dbReference type="CTD" id="165324"/>
<dbReference type="Pfam" id="PF08059">
    <property type="entry name" value="SEP"/>
    <property type="match status" value="1"/>
</dbReference>
<dbReference type="Proteomes" id="UP000001645">
    <property type="component" value="Chromosome 2"/>
</dbReference>
<dbReference type="OrthoDB" id="25887at2759"/>
<dbReference type="RefSeq" id="XP_010706289.1">
    <property type="nucleotide sequence ID" value="XM_010707987.2"/>
</dbReference>
<feature type="domain" description="SEP" evidence="17">
    <location>
        <begin position="121"/>
        <end position="186"/>
    </location>
</feature>
<dbReference type="GO" id="GO:1904293">
    <property type="term" value="P:negative regulation of ERAD pathway"/>
    <property type="evidence" value="ECO:0007669"/>
    <property type="project" value="Ensembl"/>
</dbReference>
<reference evidence="18" key="2">
    <citation type="submission" date="2025-08" db="UniProtKB">
        <authorList>
            <consortium name="Ensembl"/>
        </authorList>
    </citation>
    <scope>IDENTIFICATION</scope>
</reference>
<dbReference type="GeneTree" id="ENSGT00520000055567"/>
<evidence type="ECO:0000259" key="17">
    <source>
        <dbReference type="PROSITE" id="PS51399"/>
    </source>
</evidence>
<evidence type="ECO:0000256" key="3">
    <source>
        <dbReference type="ARBA" id="ARBA00004279"/>
    </source>
</evidence>
<dbReference type="PANTHER" id="PTHR23333:SF16">
    <property type="entry name" value="UBX DOMAIN-CONTAINING PROTEIN 2A"/>
    <property type="match status" value="1"/>
</dbReference>
<dbReference type="SMART" id="SM00553">
    <property type="entry name" value="SEP"/>
    <property type="match status" value="1"/>
</dbReference>
<dbReference type="InterPro" id="IPR029071">
    <property type="entry name" value="Ubiquitin-like_domsf"/>
</dbReference>
<evidence type="ECO:0000256" key="13">
    <source>
        <dbReference type="ARBA" id="ARBA00053310"/>
    </source>
</evidence>
<proteinExistence type="predicted"/>
<dbReference type="InterPro" id="IPR001012">
    <property type="entry name" value="UBX_dom"/>
</dbReference>
<dbReference type="CDD" id="cd17160">
    <property type="entry name" value="UBX_UBXN2A"/>
    <property type="match status" value="1"/>
</dbReference>
<dbReference type="InterPro" id="IPR012989">
    <property type="entry name" value="SEP_domain"/>
</dbReference>
<evidence type="ECO:0000256" key="2">
    <source>
        <dbReference type="ARBA" id="ARBA00004240"/>
    </source>
</evidence>
<protein>
    <recommendedName>
        <fullName evidence="15">UBX domain-containing protein 2A</fullName>
    </recommendedName>
</protein>
<keyword evidence="19" id="KW-1185">Reference proteome</keyword>
<dbReference type="GO" id="GO:1990830">
    <property type="term" value="P:cellular response to leukemia inhibitory factor"/>
    <property type="evidence" value="ECO:0007669"/>
    <property type="project" value="Ensembl"/>
</dbReference>
<dbReference type="GO" id="GO:0031396">
    <property type="term" value="P:regulation of protein ubiquitination"/>
    <property type="evidence" value="ECO:0007669"/>
    <property type="project" value="Ensembl"/>
</dbReference>
<evidence type="ECO:0000256" key="8">
    <source>
        <dbReference type="ARBA" id="ARBA00022824"/>
    </source>
</evidence>
<dbReference type="GO" id="GO:0005801">
    <property type="term" value="C:cis-Golgi network"/>
    <property type="evidence" value="ECO:0007669"/>
    <property type="project" value="Ensembl"/>
</dbReference>
<keyword evidence="11" id="KW-0539">Nucleus</keyword>
<dbReference type="HOGENOM" id="CLU_029402_3_1_1"/>
<comment type="subunit">
    <text evidence="14">Part of a complex composed of STUB1/CHIP, VCP/p97, CHRNA3, and UBXN2A that modulates the ubiquitination and endoplasmic reticulum-associated degradation (ERAD) of CHRNA3. Within the complex UBXN2A acts as a scaffold protein required for the interaction of CHRNA3 with VCP/p97, this interaction also inhibits CHRNA3 ubiquitination by STUB1/CHIP and subsequently ERAD. Interacts (via SEP domain) with CHRNA3 and interacts (via UBX domain) with VCP/P97; these interactions are required for the interaction of CHRNA3 with the STUB1-VCP-UBXN2A complex. Interacts with HSPA9/MOT-2 (via SBD domain); the interaction inhibits HSPA9/MOT-2 interaction with and degradation of p53, thereby promotes p53 translocation to the nucleus. Interacts with RICTOR.</text>
</comment>
<dbReference type="Bgee" id="ENSMGAG00000014053">
    <property type="expression patterns" value="Expressed in pectoralis major and 17 other cell types or tissues"/>
</dbReference>
<evidence type="ECO:0000256" key="6">
    <source>
        <dbReference type="ARBA" id="ARBA00004555"/>
    </source>
</evidence>
<comment type="subcellular location">
    <subcellularLocation>
        <location evidence="3">Cell projection</location>
        <location evidence="3">Dendrite</location>
    </subcellularLocation>
    <subcellularLocation>
        <location evidence="5">Cytoplasm</location>
    </subcellularLocation>
    <subcellularLocation>
        <location evidence="2">Endoplasmic reticulum</location>
    </subcellularLocation>
    <subcellularLocation>
        <location evidence="6">Golgi apparatus</location>
    </subcellularLocation>
    <subcellularLocation>
        <location evidence="1">Nucleus</location>
    </subcellularLocation>
    <subcellularLocation>
        <location evidence="4">Perikaryon</location>
    </subcellularLocation>
</comment>
<evidence type="ECO:0000259" key="16">
    <source>
        <dbReference type="PROSITE" id="PS50033"/>
    </source>
</evidence>
<dbReference type="SUPFAM" id="SSF102848">
    <property type="entry name" value="NSFL1 (p97 ATPase) cofactor p47, SEP domain"/>
    <property type="match status" value="1"/>
</dbReference>
<evidence type="ECO:0000256" key="12">
    <source>
        <dbReference type="ARBA" id="ARBA00023273"/>
    </source>
</evidence>
<evidence type="ECO:0000256" key="10">
    <source>
        <dbReference type="ARBA" id="ARBA00023034"/>
    </source>
</evidence>
<evidence type="ECO:0000256" key="14">
    <source>
        <dbReference type="ARBA" id="ARBA00066082"/>
    </source>
</evidence>
<dbReference type="GO" id="GO:0031468">
    <property type="term" value="P:nuclear membrane reassembly"/>
    <property type="evidence" value="ECO:0007669"/>
    <property type="project" value="TreeGrafter"/>
</dbReference>
<dbReference type="GO" id="GO:0061025">
    <property type="term" value="P:membrane fusion"/>
    <property type="evidence" value="ECO:0007669"/>
    <property type="project" value="TreeGrafter"/>
</dbReference>
<dbReference type="KEGG" id="mgp:100543916"/>
<dbReference type="GO" id="GO:0007030">
    <property type="term" value="P:Golgi organization"/>
    <property type="evidence" value="ECO:0007669"/>
    <property type="project" value="TreeGrafter"/>
</dbReference>
<keyword evidence="8" id="KW-0256">Endoplasmic reticulum</keyword>
<keyword evidence="10" id="KW-0333">Golgi apparatus</keyword>
<evidence type="ECO:0000313" key="18">
    <source>
        <dbReference type="Ensembl" id="ENSMGAP00000014868.2"/>
    </source>
</evidence>
<dbReference type="PROSITE" id="PS51399">
    <property type="entry name" value="SEP"/>
    <property type="match status" value="1"/>
</dbReference>
<dbReference type="GO" id="GO:0045732">
    <property type="term" value="P:positive regulation of protein catabolic process"/>
    <property type="evidence" value="ECO:0007669"/>
    <property type="project" value="Ensembl"/>
</dbReference>
<dbReference type="GO" id="GO:0005634">
    <property type="term" value="C:nucleus"/>
    <property type="evidence" value="ECO:0007669"/>
    <property type="project" value="UniProtKB-SubCell"/>
</dbReference>
<dbReference type="AlphaFoldDB" id="G1NMP3"/>
<organism evidence="18 19">
    <name type="scientific">Meleagris gallopavo</name>
    <name type="common">Wild turkey</name>
    <dbReference type="NCBI Taxonomy" id="9103"/>
    <lineage>
        <taxon>Eukaryota</taxon>
        <taxon>Metazoa</taxon>
        <taxon>Chordata</taxon>
        <taxon>Craniata</taxon>
        <taxon>Vertebrata</taxon>
        <taxon>Euteleostomi</taxon>
        <taxon>Archelosauria</taxon>
        <taxon>Archosauria</taxon>
        <taxon>Dinosauria</taxon>
        <taxon>Saurischia</taxon>
        <taxon>Theropoda</taxon>
        <taxon>Coelurosauria</taxon>
        <taxon>Aves</taxon>
        <taxon>Neognathae</taxon>
        <taxon>Galloanserae</taxon>
        <taxon>Galliformes</taxon>
        <taxon>Phasianidae</taxon>
        <taxon>Meleagridinae</taxon>
        <taxon>Meleagris</taxon>
    </lineage>
</organism>
<accession>G1NMP3</accession>
<evidence type="ECO:0000256" key="1">
    <source>
        <dbReference type="ARBA" id="ARBA00004123"/>
    </source>
</evidence>
<keyword evidence="12" id="KW-0966">Cell projection</keyword>
<dbReference type="InterPro" id="IPR036241">
    <property type="entry name" value="NSFL1C_SEP_dom_sf"/>
</dbReference>
<comment type="function">
    <text evidence="13">Acts to repress the ubiquitination and subsequent endoplasmic reticulum-associated degradation of CHRNA3 by the STUB1-VCP-UBXN2A complex in cortical neurons. Also acts to promote the translocation of CHRNA3 to the plasma membrane and subsequently increases plasma membrane acetylcholine-gated ion-channel activation. Plays a role in the inhibition of STUB1-mediated TP53 degradation, via its interaction with HSPA9 which acts to inhibit TP53 binding to HSPA9. Positively mediates the ubiquitination and proteosomal degradation of RICTOR, may thereby act as a negative regulator of the mTORC2 pathway.</text>
</comment>
<dbReference type="GO" id="GO:0005829">
    <property type="term" value="C:cytosol"/>
    <property type="evidence" value="ECO:0007669"/>
    <property type="project" value="Ensembl"/>
</dbReference>
<evidence type="ECO:0000256" key="4">
    <source>
        <dbReference type="ARBA" id="ARBA00004484"/>
    </source>
</evidence>
<evidence type="ECO:0000313" key="19">
    <source>
        <dbReference type="Proteomes" id="UP000001645"/>
    </source>
</evidence>
<dbReference type="Gene3D" id="3.10.20.90">
    <property type="entry name" value="Phosphatidylinositol 3-kinase Catalytic Subunit, Chain A, domain 1"/>
    <property type="match status" value="1"/>
</dbReference>
<dbReference type="GO" id="GO:0043161">
    <property type="term" value="P:proteasome-mediated ubiquitin-dependent protein catabolic process"/>
    <property type="evidence" value="ECO:0007669"/>
    <property type="project" value="TreeGrafter"/>
</dbReference>
<reference evidence="18" key="3">
    <citation type="submission" date="2025-09" db="UniProtKB">
        <authorList>
            <consortium name="Ensembl"/>
        </authorList>
    </citation>
    <scope>IDENTIFICATION</scope>
</reference>
<dbReference type="SMART" id="SM00166">
    <property type="entry name" value="UBX"/>
    <property type="match status" value="1"/>
</dbReference>
<dbReference type="Pfam" id="PF00789">
    <property type="entry name" value="UBX"/>
    <property type="match status" value="1"/>
</dbReference>
<feature type="domain" description="UBX" evidence="16">
    <location>
        <begin position="234"/>
        <end position="311"/>
    </location>
</feature>
<dbReference type="FunFam" id="3.10.20.90:FF:000164">
    <property type="entry name" value="UBX domain-containing protein 2A"/>
    <property type="match status" value="1"/>
</dbReference>
<evidence type="ECO:0000256" key="5">
    <source>
        <dbReference type="ARBA" id="ARBA00004496"/>
    </source>
</evidence>
<dbReference type="GO" id="GO:0043130">
    <property type="term" value="F:ubiquitin binding"/>
    <property type="evidence" value="ECO:0007669"/>
    <property type="project" value="TreeGrafter"/>
</dbReference>
<keyword evidence="9" id="KW-0832">Ubl conjugation</keyword>
<keyword evidence="7" id="KW-0963">Cytoplasm</keyword>
<dbReference type="PANTHER" id="PTHR23333">
    <property type="entry name" value="UBX DOMAIN CONTAINING PROTEIN"/>
    <property type="match status" value="1"/>
</dbReference>
<dbReference type="GO" id="GO:0005783">
    <property type="term" value="C:endoplasmic reticulum"/>
    <property type="evidence" value="ECO:0007669"/>
    <property type="project" value="UniProtKB-SubCell"/>
</dbReference>
<dbReference type="Ensembl" id="ENSMGAT00000015809.2">
    <property type="protein sequence ID" value="ENSMGAP00000014868.2"/>
    <property type="gene ID" value="ENSMGAG00000014053.2"/>
</dbReference>
<dbReference type="GO" id="GO:0033130">
    <property type="term" value="F:acetylcholine receptor binding"/>
    <property type="evidence" value="ECO:0007669"/>
    <property type="project" value="Ensembl"/>
</dbReference>
<name>G1NMP3_MELGA</name>
<evidence type="ECO:0000256" key="11">
    <source>
        <dbReference type="ARBA" id="ARBA00023242"/>
    </source>
</evidence>
<dbReference type="SUPFAM" id="SSF54236">
    <property type="entry name" value="Ubiquitin-like"/>
    <property type="match status" value="1"/>
</dbReference>
<dbReference type="PROSITE" id="PS50033">
    <property type="entry name" value="UBX"/>
    <property type="match status" value="1"/>
</dbReference>
<dbReference type="FunFam" id="3.30.420.210:FF:000004">
    <property type="entry name" value="UBX domain-containing protein 2A"/>
    <property type="match status" value="1"/>
</dbReference>
<dbReference type="InParanoid" id="G1NMP3"/>
<dbReference type="GO" id="GO:0030425">
    <property type="term" value="C:dendrite"/>
    <property type="evidence" value="ECO:0007669"/>
    <property type="project" value="UniProtKB-SubCell"/>
</dbReference>
<dbReference type="GeneID" id="100543916"/>
<dbReference type="GO" id="GO:0000045">
    <property type="term" value="P:autophagosome assembly"/>
    <property type="evidence" value="ECO:0007669"/>
    <property type="project" value="TreeGrafter"/>
</dbReference>
<evidence type="ECO:0000256" key="9">
    <source>
        <dbReference type="ARBA" id="ARBA00022843"/>
    </source>
</evidence>
<evidence type="ECO:0000256" key="15">
    <source>
        <dbReference type="ARBA" id="ARBA00073763"/>
    </source>
</evidence>
<dbReference type="GO" id="GO:0043204">
    <property type="term" value="C:perikaryon"/>
    <property type="evidence" value="ECO:0007669"/>
    <property type="project" value="UniProtKB-SubCell"/>
</dbReference>
<gene>
    <name evidence="18" type="primary">UBXN2A</name>
</gene>
<sequence>MAPQHRPPCGRGAVLLPARPGPVVGARAASGRACAVERGTARSWCGAEAAGGAALRGWEKHQDENMDNIKTVKEEWMCKSRTDDQILNGTEQNHDYFVNDLFEEAQKIGAICVSPTTVKNQVDVIIKLWKNGFTVNDGELRSYTDVGNQQFLDSIKKGELPFELQKVFEKEEVDVKVEDRKEELYLSSKKPIFHPFSGHGYRLGSATPRIISKEREDHQGAADKRRLPVVPLNDLEPVTNIQIWLADGERIIQKFNVSHRISHVRDFITKYQGSEGGVPFMLTTSLPFRELQDETLTLQEAKLQNAVVVQRLRKTTEPFRLLVMKAPDNDCKTAATPNGRLRNEQKNAIKSTSSNQFIAD</sequence>